<dbReference type="KEGG" id="rmm:ROSMUCSMR3_00522"/>
<protein>
    <submittedName>
        <fullName evidence="1">Uncharacterized protein</fullName>
    </submittedName>
</protein>
<dbReference type="EMBL" id="CP020474">
    <property type="protein sequence ID" value="ARE82026.1"/>
    <property type="molecule type" value="Genomic_DNA"/>
</dbReference>
<proteinExistence type="predicted"/>
<dbReference type="Proteomes" id="UP000192273">
    <property type="component" value="Chromosome"/>
</dbReference>
<reference evidence="1 2" key="1">
    <citation type="submission" date="2017-03" db="EMBL/GenBank/DDBJ databases">
        <title>Genome Sequence of Roseovarius mucosus strain SMR3 Isolated from a culture of the Diatom Skeletonema marinoi.</title>
        <authorList>
            <person name="Topel M."/>
            <person name="Pinder M."/>
            <person name="Johansson O.N."/>
            <person name="Kourtchenko O."/>
            <person name="Godhe A."/>
            <person name="Clarke A.K."/>
        </authorList>
    </citation>
    <scope>NUCLEOTIDE SEQUENCE [LARGE SCALE GENOMIC DNA]</scope>
    <source>
        <strain evidence="1 2">SMR3</strain>
    </source>
</reference>
<evidence type="ECO:0000313" key="2">
    <source>
        <dbReference type="Proteomes" id="UP000192273"/>
    </source>
</evidence>
<organism evidence="1 2">
    <name type="scientific">Roseovarius mucosus</name>
    <dbReference type="NCBI Taxonomy" id="215743"/>
    <lineage>
        <taxon>Bacteria</taxon>
        <taxon>Pseudomonadati</taxon>
        <taxon>Pseudomonadota</taxon>
        <taxon>Alphaproteobacteria</taxon>
        <taxon>Rhodobacterales</taxon>
        <taxon>Roseobacteraceae</taxon>
        <taxon>Roseovarius</taxon>
    </lineage>
</organism>
<sequence>MRRSAHDLQAARCPTAGGALQRLWSALYGAKYLNGRAMCDVAKAPARGGGRALRGGTCGALIPRGGAE</sequence>
<keyword evidence="2" id="KW-1185">Reference proteome</keyword>
<gene>
    <name evidence="1" type="ORF">ROSMUCSMR3_00522</name>
</gene>
<name>A0A1V0RJY6_9RHOB</name>
<evidence type="ECO:0000313" key="1">
    <source>
        <dbReference type="EMBL" id="ARE82026.1"/>
    </source>
</evidence>
<accession>A0A1V0RJY6</accession>
<dbReference type="AlphaFoldDB" id="A0A1V0RJY6"/>